<accession>A0A2I0VZ21</accession>
<organism evidence="1 2">
    <name type="scientific">Dendrobium catenatum</name>
    <dbReference type="NCBI Taxonomy" id="906689"/>
    <lineage>
        <taxon>Eukaryota</taxon>
        <taxon>Viridiplantae</taxon>
        <taxon>Streptophyta</taxon>
        <taxon>Embryophyta</taxon>
        <taxon>Tracheophyta</taxon>
        <taxon>Spermatophyta</taxon>
        <taxon>Magnoliopsida</taxon>
        <taxon>Liliopsida</taxon>
        <taxon>Asparagales</taxon>
        <taxon>Orchidaceae</taxon>
        <taxon>Epidendroideae</taxon>
        <taxon>Malaxideae</taxon>
        <taxon>Dendrobiinae</taxon>
        <taxon>Dendrobium</taxon>
    </lineage>
</organism>
<dbReference type="Proteomes" id="UP000233837">
    <property type="component" value="Unassembled WGS sequence"/>
</dbReference>
<dbReference type="EMBL" id="KZ503063">
    <property type="protein sequence ID" value="PKU68650.1"/>
    <property type="molecule type" value="Genomic_DNA"/>
</dbReference>
<dbReference type="PANTHER" id="PTHR11439">
    <property type="entry name" value="GAG-POL-RELATED RETROTRANSPOSON"/>
    <property type="match status" value="1"/>
</dbReference>
<dbReference type="AlphaFoldDB" id="A0A2I0VZ21"/>
<keyword evidence="2" id="KW-1185">Reference proteome</keyword>
<sequence>MHNPSTYHFQLLKRLLRYIKGTIHYGLPIRKGDLCLHTYTDADWAADTIDRKSVTGFCTFLGPNLISWHVKKQVTVAKSSTEAEYRSLSSATSDVIWLHRLTADFLIPQAQPTPIHCDNISALALANNPVFHARTKHIEIDYHFISDHIKRKEIEVFHISSVDQPADIFTKALSATRFSTLRDKLKVQPLDSQFEGPC</sequence>
<dbReference type="CDD" id="cd09272">
    <property type="entry name" value="RNase_HI_RT_Ty1"/>
    <property type="match status" value="1"/>
</dbReference>
<gene>
    <name evidence="1" type="ORF">MA16_Dca022461</name>
</gene>
<evidence type="ECO:0000313" key="2">
    <source>
        <dbReference type="Proteomes" id="UP000233837"/>
    </source>
</evidence>
<name>A0A2I0VZ21_9ASPA</name>
<dbReference type="InterPro" id="IPR043502">
    <property type="entry name" value="DNA/RNA_pol_sf"/>
</dbReference>
<protein>
    <submittedName>
        <fullName evidence="1">Retrovirus-related Pol polyprotein from transposon TNT 1-94</fullName>
    </submittedName>
</protein>
<reference evidence="1 2" key="1">
    <citation type="journal article" date="2016" name="Sci. Rep.">
        <title>The Dendrobium catenatum Lindl. genome sequence provides insights into polysaccharide synthase, floral development and adaptive evolution.</title>
        <authorList>
            <person name="Zhang G.Q."/>
            <person name="Xu Q."/>
            <person name="Bian C."/>
            <person name="Tsai W.C."/>
            <person name="Yeh C.M."/>
            <person name="Liu K.W."/>
            <person name="Yoshida K."/>
            <person name="Zhang L.S."/>
            <person name="Chang S.B."/>
            <person name="Chen F."/>
            <person name="Shi Y."/>
            <person name="Su Y.Y."/>
            <person name="Zhang Y.Q."/>
            <person name="Chen L.J."/>
            <person name="Yin Y."/>
            <person name="Lin M."/>
            <person name="Huang H."/>
            <person name="Deng H."/>
            <person name="Wang Z.W."/>
            <person name="Zhu S.L."/>
            <person name="Zhao X."/>
            <person name="Deng C."/>
            <person name="Niu S.C."/>
            <person name="Huang J."/>
            <person name="Wang M."/>
            <person name="Liu G.H."/>
            <person name="Yang H.J."/>
            <person name="Xiao X.J."/>
            <person name="Hsiao Y.Y."/>
            <person name="Wu W.L."/>
            <person name="Chen Y.Y."/>
            <person name="Mitsuda N."/>
            <person name="Ohme-Takagi M."/>
            <person name="Luo Y.B."/>
            <person name="Van de Peer Y."/>
            <person name="Liu Z.J."/>
        </authorList>
    </citation>
    <scope>NUCLEOTIDE SEQUENCE [LARGE SCALE GENOMIC DNA]</scope>
    <source>
        <tissue evidence="1">The whole plant</tissue>
    </source>
</reference>
<evidence type="ECO:0000313" key="1">
    <source>
        <dbReference type="EMBL" id="PKU68650.1"/>
    </source>
</evidence>
<dbReference type="SUPFAM" id="SSF56672">
    <property type="entry name" value="DNA/RNA polymerases"/>
    <property type="match status" value="1"/>
</dbReference>
<dbReference type="PANTHER" id="PTHR11439:SF461">
    <property type="entry name" value="OS10G0432200 PROTEIN"/>
    <property type="match status" value="1"/>
</dbReference>
<proteinExistence type="predicted"/>
<reference evidence="1 2" key="2">
    <citation type="journal article" date="2017" name="Nature">
        <title>The Apostasia genome and the evolution of orchids.</title>
        <authorList>
            <person name="Zhang G.Q."/>
            <person name="Liu K.W."/>
            <person name="Li Z."/>
            <person name="Lohaus R."/>
            <person name="Hsiao Y.Y."/>
            <person name="Niu S.C."/>
            <person name="Wang J.Y."/>
            <person name="Lin Y.C."/>
            <person name="Xu Q."/>
            <person name="Chen L.J."/>
            <person name="Yoshida K."/>
            <person name="Fujiwara S."/>
            <person name="Wang Z.W."/>
            <person name="Zhang Y.Q."/>
            <person name="Mitsuda N."/>
            <person name="Wang M."/>
            <person name="Liu G.H."/>
            <person name="Pecoraro L."/>
            <person name="Huang H.X."/>
            <person name="Xiao X.J."/>
            <person name="Lin M."/>
            <person name="Wu X.Y."/>
            <person name="Wu W.L."/>
            <person name="Chen Y.Y."/>
            <person name="Chang S.B."/>
            <person name="Sakamoto S."/>
            <person name="Ohme-Takagi M."/>
            <person name="Yagi M."/>
            <person name="Zeng S.J."/>
            <person name="Shen C.Y."/>
            <person name="Yeh C.M."/>
            <person name="Luo Y.B."/>
            <person name="Tsai W.C."/>
            <person name="Van de Peer Y."/>
            <person name="Liu Z.J."/>
        </authorList>
    </citation>
    <scope>NUCLEOTIDE SEQUENCE [LARGE SCALE GENOMIC DNA]</scope>
    <source>
        <tissue evidence="1">The whole plant</tissue>
    </source>
</reference>